<dbReference type="Pfam" id="PF01580">
    <property type="entry name" value="FtsK_SpoIIIE"/>
    <property type="match status" value="1"/>
</dbReference>
<accession>A0A433YFB8</accession>
<evidence type="ECO:0000256" key="2">
    <source>
        <dbReference type="ARBA" id="ARBA00022741"/>
    </source>
</evidence>
<protein>
    <recommendedName>
        <fullName evidence="5">FtsK domain-containing protein</fullName>
    </recommendedName>
</protein>
<evidence type="ECO:0000259" key="5">
    <source>
        <dbReference type="PROSITE" id="PS50901"/>
    </source>
</evidence>
<reference evidence="6 7" key="1">
    <citation type="submission" date="2018-12" db="EMBL/GenBank/DDBJ databases">
        <authorList>
            <person name="Sun L."/>
            <person name="Chen Z."/>
        </authorList>
    </citation>
    <scope>NUCLEOTIDE SEQUENCE [LARGE SCALE GENOMIC DNA]</scope>
    <source>
        <strain evidence="6 7">DSM 15890</strain>
    </source>
</reference>
<dbReference type="SUPFAM" id="SSF52540">
    <property type="entry name" value="P-loop containing nucleoside triphosphate hydrolases"/>
    <property type="match status" value="1"/>
</dbReference>
<dbReference type="GO" id="GO:0016020">
    <property type="term" value="C:membrane"/>
    <property type="evidence" value="ECO:0007669"/>
    <property type="project" value="UniProtKB-SubCell"/>
</dbReference>
<dbReference type="AlphaFoldDB" id="A0A433YFB8"/>
<comment type="caution">
    <text evidence="6">The sequence shown here is derived from an EMBL/GenBank/DDBJ whole genome shotgun (WGS) entry which is preliminary data.</text>
</comment>
<dbReference type="InterPro" id="IPR027417">
    <property type="entry name" value="P-loop_NTPase"/>
</dbReference>
<dbReference type="OrthoDB" id="9807790at2"/>
<evidence type="ECO:0000313" key="6">
    <source>
        <dbReference type="EMBL" id="RUT48578.1"/>
    </source>
</evidence>
<dbReference type="RefSeq" id="WP_127190172.1">
    <property type="nucleotide sequence ID" value="NZ_RZNY01000001.1"/>
</dbReference>
<evidence type="ECO:0000256" key="4">
    <source>
        <dbReference type="PROSITE-ProRule" id="PRU00289"/>
    </source>
</evidence>
<evidence type="ECO:0000256" key="1">
    <source>
        <dbReference type="ARBA" id="ARBA00004141"/>
    </source>
</evidence>
<dbReference type="Gene3D" id="3.40.50.300">
    <property type="entry name" value="P-loop containing nucleotide triphosphate hydrolases"/>
    <property type="match status" value="1"/>
</dbReference>
<comment type="subcellular location">
    <subcellularLocation>
        <location evidence="1">Membrane</location>
        <topology evidence="1">Multi-pass membrane protein</topology>
    </subcellularLocation>
</comment>
<dbReference type="GO" id="GO:0003677">
    <property type="term" value="F:DNA binding"/>
    <property type="evidence" value="ECO:0007669"/>
    <property type="project" value="InterPro"/>
</dbReference>
<keyword evidence="2 4" id="KW-0547">Nucleotide-binding</keyword>
<name>A0A433YFB8_9BACL</name>
<organism evidence="6 7">
    <name type="scientific">Paenibacillus anaericanus</name>
    <dbReference type="NCBI Taxonomy" id="170367"/>
    <lineage>
        <taxon>Bacteria</taxon>
        <taxon>Bacillati</taxon>
        <taxon>Bacillota</taxon>
        <taxon>Bacilli</taxon>
        <taxon>Bacillales</taxon>
        <taxon>Paenibacillaceae</taxon>
        <taxon>Paenibacillus</taxon>
    </lineage>
</organism>
<dbReference type="Proteomes" id="UP000279446">
    <property type="component" value="Unassembled WGS sequence"/>
</dbReference>
<evidence type="ECO:0000313" key="7">
    <source>
        <dbReference type="Proteomes" id="UP000279446"/>
    </source>
</evidence>
<dbReference type="EMBL" id="RZNY01000001">
    <property type="protein sequence ID" value="RUT48578.1"/>
    <property type="molecule type" value="Genomic_DNA"/>
</dbReference>
<proteinExistence type="predicted"/>
<feature type="binding site" evidence="4">
    <location>
        <begin position="175"/>
        <end position="182"/>
    </location>
    <ligand>
        <name>ATP</name>
        <dbReference type="ChEBI" id="CHEBI:30616"/>
    </ligand>
</feature>
<evidence type="ECO:0000256" key="3">
    <source>
        <dbReference type="ARBA" id="ARBA00022840"/>
    </source>
</evidence>
<gene>
    <name evidence="6" type="ORF">EJP82_01155</name>
</gene>
<dbReference type="InterPro" id="IPR050206">
    <property type="entry name" value="FtsK/SpoIIIE/SftA"/>
</dbReference>
<keyword evidence="3 4" id="KW-0067">ATP-binding</keyword>
<keyword evidence="7" id="KW-1185">Reference proteome</keyword>
<dbReference type="InterPro" id="IPR002543">
    <property type="entry name" value="FtsK_dom"/>
</dbReference>
<dbReference type="PANTHER" id="PTHR22683:SF41">
    <property type="entry name" value="DNA TRANSLOCASE FTSK"/>
    <property type="match status" value="1"/>
</dbReference>
<dbReference type="PANTHER" id="PTHR22683">
    <property type="entry name" value="SPORULATION PROTEIN RELATED"/>
    <property type="match status" value="1"/>
</dbReference>
<sequence>MIMSGVTMAGAAQLLKLAGAGGCSLAAWGVWRGLPDQVVRRKLMDLFRIGGMYYRFQGYKGRELRNYPLIRRVTVYINRTEAAFRLPTGLDPQEVMKKAWLFRQVFGATAELEQGEDAATFVMCIYRTSMESYEYDAERIGECVKGIGLPVYVGRTRSGDVLYDMVEHPHLLLAGETGSGKSVALRSILTTLIRSCGDSLELYCADMKRSEFHIFRDVAQDVVMDAAGLHKIVLKLRREMKKRGDLLDHHEVAHVDDLPKWDKPAYIVLAVDEVALLKKEKDIMDGIEEISTIGRALGVFLILSMQRPDADILDGKLKNNLTVRMAFRHADEINSRITIGSGEAAAIKQSEKGRMVLKLNGCQYVQGPHISIEDARMLLEPFKRHSDINTLDVPRTTAYEPQDDNSIELGVL</sequence>
<dbReference type="GO" id="GO:0005524">
    <property type="term" value="F:ATP binding"/>
    <property type="evidence" value="ECO:0007669"/>
    <property type="project" value="UniProtKB-UniRule"/>
</dbReference>
<dbReference type="PROSITE" id="PS50901">
    <property type="entry name" value="FTSK"/>
    <property type="match status" value="1"/>
</dbReference>
<feature type="domain" description="FtsK" evidence="5">
    <location>
        <begin position="158"/>
        <end position="336"/>
    </location>
</feature>